<name>A0AAE1XJH1_9LAMI</name>
<dbReference type="EMBL" id="JACGWO010000013">
    <property type="protein sequence ID" value="KAK4413115.1"/>
    <property type="molecule type" value="Genomic_DNA"/>
</dbReference>
<comment type="caution">
    <text evidence="2">The sequence shown here is derived from an EMBL/GenBank/DDBJ whole genome shotgun (WGS) entry which is preliminary data.</text>
</comment>
<feature type="region of interest" description="Disordered" evidence="1">
    <location>
        <begin position="1"/>
        <end position="51"/>
    </location>
</feature>
<sequence>MVTAQLRRGPAEAGPAVVRPGKVGGPTKRAAQLSARPSKARGQPGARPSEACGPVAELGRVETENGCRRRSAIAGICSLRTQGRLSIVERPAVGRGKGIRRSRDEENSKVVDLAIELMKIDGRGLIRFARTSRFKMAVLRGNARRDVGSSGMVVAAGGSLVIGRNCREKISAIQVRFRCDCQQLQEARDGASFVRSRQRGMMTTAIGRR</sequence>
<dbReference type="AlphaFoldDB" id="A0AAE1XJH1"/>
<keyword evidence="3" id="KW-1185">Reference proteome</keyword>
<evidence type="ECO:0000313" key="3">
    <source>
        <dbReference type="Proteomes" id="UP001293254"/>
    </source>
</evidence>
<evidence type="ECO:0000256" key="1">
    <source>
        <dbReference type="SAM" id="MobiDB-lite"/>
    </source>
</evidence>
<reference evidence="2" key="1">
    <citation type="submission" date="2020-06" db="EMBL/GenBank/DDBJ databases">
        <authorList>
            <person name="Li T."/>
            <person name="Hu X."/>
            <person name="Zhang T."/>
            <person name="Song X."/>
            <person name="Zhang H."/>
            <person name="Dai N."/>
            <person name="Sheng W."/>
            <person name="Hou X."/>
            <person name="Wei L."/>
        </authorList>
    </citation>
    <scope>NUCLEOTIDE SEQUENCE</scope>
    <source>
        <strain evidence="2">3651</strain>
        <tissue evidence="2">Leaf</tissue>
    </source>
</reference>
<protein>
    <submittedName>
        <fullName evidence="2">Uncharacterized protein</fullName>
    </submittedName>
</protein>
<evidence type="ECO:0000313" key="2">
    <source>
        <dbReference type="EMBL" id="KAK4413115.1"/>
    </source>
</evidence>
<organism evidence="2 3">
    <name type="scientific">Sesamum alatum</name>
    <dbReference type="NCBI Taxonomy" id="300844"/>
    <lineage>
        <taxon>Eukaryota</taxon>
        <taxon>Viridiplantae</taxon>
        <taxon>Streptophyta</taxon>
        <taxon>Embryophyta</taxon>
        <taxon>Tracheophyta</taxon>
        <taxon>Spermatophyta</taxon>
        <taxon>Magnoliopsida</taxon>
        <taxon>eudicotyledons</taxon>
        <taxon>Gunneridae</taxon>
        <taxon>Pentapetalae</taxon>
        <taxon>asterids</taxon>
        <taxon>lamiids</taxon>
        <taxon>Lamiales</taxon>
        <taxon>Pedaliaceae</taxon>
        <taxon>Sesamum</taxon>
    </lineage>
</organism>
<reference evidence="2" key="2">
    <citation type="journal article" date="2024" name="Plant">
        <title>Genomic evolution and insights into agronomic trait innovations of Sesamum species.</title>
        <authorList>
            <person name="Miao H."/>
            <person name="Wang L."/>
            <person name="Qu L."/>
            <person name="Liu H."/>
            <person name="Sun Y."/>
            <person name="Le M."/>
            <person name="Wang Q."/>
            <person name="Wei S."/>
            <person name="Zheng Y."/>
            <person name="Lin W."/>
            <person name="Duan Y."/>
            <person name="Cao H."/>
            <person name="Xiong S."/>
            <person name="Wang X."/>
            <person name="Wei L."/>
            <person name="Li C."/>
            <person name="Ma Q."/>
            <person name="Ju M."/>
            <person name="Zhao R."/>
            <person name="Li G."/>
            <person name="Mu C."/>
            <person name="Tian Q."/>
            <person name="Mei H."/>
            <person name="Zhang T."/>
            <person name="Gao T."/>
            <person name="Zhang H."/>
        </authorList>
    </citation>
    <scope>NUCLEOTIDE SEQUENCE</scope>
    <source>
        <strain evidence="2">3651</strain>
    </source>
</reference>
<proteinExistence type="predicted"/>
<accession>A0AAE1XJH1</accession>
<gene>
    <name evidence="2" type="ORF">Salat_2958700</name>
</gene>
<dbReference type="Proteomes" id="UP001293254">
    <property type="component" value="Unassembled WGS sequence"/>
</dbReference>